<gene>
    <name evidence="3" type="ORF">ACFPZN_25890</name>
</gene>
<dbReference type="RefSeq" id="WP_378284778.1">
    <property type="nucleotide sequence ID" value="NZ_JBHSON010000038.1"/>
</dbReference>
<feature type="transmembrane region" description="Helical" evidence="1">
    <location>
        <begin position="117"/>
        <end position="136"/>
    </location>
</feature>
<keyword evidence="4" id="KW-1185">Reference proteome</keyword>
<dbReference type="Proteomes" id="UP001596074">
    <property type="component" value="Unassembled WGS sequence"/>
</dbReference>
<feature type="transmembrane region" description="Helical" evidence="1">
    <location>
        <begin position="21"/>
        <end position="47"/>
    </location>
</feature>
<evidence type="ECO:0000313" key="3">
    <source>
        <dbReference type="EMBL" id="MFC5749063.1"/>
    </source>
</evidence>
<keyword evidence="1" id="KW-0812">Transmembrane</keyword>
<feature type="transmembrane region" description="Helical" evidence="1">
    <location>
        <begin position="67"/>
        <end position="87"/>
    </location>
</feature>
<dbReference type="EMBL" id="JBHSON010000038">
    <property type="protein sequence ID" value="MFC5749063.1"/>
    <property type="molecule type" value="Genomic_DNA"/>
</dbReference>
<name>A0ABW1A5Z2_9ACTN</name>
<feature type="domain" description="DUF7144" evidence="2">
    <location>
        <begin position="24"/>
        <end position="136"/>
    </location>
</feature>
<sequence>MSGRADQEREMVERPVSGWAVGFAYFAACVMVLAGIFGAIVGVAAILKNDLYVVRGDYVFSWDLTTWGWIHLVVGIFVAVAGFAVIAGQAWARTVGIILAGLSAVANFMFLPYYPVWSVLIIVLDVVVIWALVMYTRQYAVASRRR</sequence>
<accession>A0ABW1A5Z2</accession>
<evidence type="ECO:0000256" key="1">
    <source>
        <dbReference type="SAM" id="Phobius"/>
    </source>
</evidence>
<reference evidence="4" key="1">
    <citation type="journal article" date="2019" name="Int. J. Syst. Evol. Microbiol.">
        <title>The Global Catalogue of Microorganisms (GCM) 10K type strain sequencing project: providing services to taxonomists for standard genome sequencing and annotation.</title>
        <authorList>
            <consortium name="The Broad Institute Genomics Platform"/>
            <consortium name="The Broad Institute Genome Sequencing Center for Infectious Disease"/>
            <person name="Wu L."/>
            <person name="Ma J."/>
        </authorList>
    </citation>
    <scope>NUCLEOTIDE SEQUENCE [LARGE SCALE GENOMIC DNA]</scope>
    <source>
        <strain evidence="4">KCTC 42087</strain>
    </source>
</reference>
<feature type="transmembrane region" description="Helical" evidence="1">
    <location>
        <begin position="94"/>
        <end position="111"/>
    </location>
</feature>
<dbReference type="Pfam" id="PF23636">
    <property type="entry name" value="DUF7144"/>
    <property type="match status" value="1"/>
</dbReference>
<evidence type="ECO:0000313" key="4">
    <source>
        <dbReference type="Proteomes" id="UP001596074"/>
    </source>
</evidence>
<proteinExistence type="predicted"/>
<organism evidence="3 4">
    <name type="scientific">Actinomadura rugatobispora</name>
    <dbReference type="NCBI Taxonomy" id="1994"/>
    <lineage>
        <taxon>Bacteria</taxon>
        <taxon>Bacillati</taxon>
        <taxon>Actinomycetota</taxon>
        <taxon>Actinomycetes</taxon>
        <taxon>Streptosporangiales</taxon>
        <taxon>Thermomonosporaceae</taxon>
        <taxon>Actinomadura</taxon>
    </lineage>
</organism>
<comment type="caution">
    <text evidence="3">The sequence shown here is derived from an EMBL/GenBank/DDBJ whole genome shotgun (WGS) entry which is preliminary data.</text>
</comment>
<dbReference type="InterPro" id="IPR055568">
    <property type="entry name" value="DUF7144"/>
</dbReference>
<evidence type="ECO:0000259" key="2">
    <source>
        <dbReference type="Pfam" id="PF23636"/>
    </source>
</evidence>
<keyword evidence="1" id="KW-0472">Membrane</keyword>
<protein>
    <recommendedName>
        <fullName evidence="2">DUF7144 domain-containing protein</fullName>
    </recommendedName>
</protein>
<keyword evidence="1" id="KW-1133">Transmembrane helix</keyword>